<name>A0A5M9K656_MONFR</name>
<dbReference type="Proteomes" id="UP000322873">
    <property type="component" value="Unassembled WGS sequence"/>
</dbReference>
<proteinExistence type="predicted"/>
<keyword evidence="1" id="KW-0812">Transmembrane</keyword>
<evidence type="ECO:0000313" key="3">
    <source>
        <dbReference type="Proteomes" id="UP000322873"/>
    </source>
</evidence>
<dbReference type="EMBL" id="VICG01000001">
    <property type="protein sequence ID" value="KAA8577308.1"/>
    <property type="molecule type" value="Genomic_DNA"/>
</dbReference>
<keyword evidence="3" id="KW-1185">Reference proteome</keyword>
<reference evidence="2 3" key="1">
    <citation type="submission" date="2019-06" db="EMBL/GenBank/DDBJ databases">
        <title>Genome Sequence of the Brown Rot Fungal Pathogen Monilinia fructicola.</title>
        <authorList>
            <person name="De Miccolis Angelini R.M."/>
            <person name="Landi L."/>
            <person name="Abate D."/>
            <person name="Pollastro S."/>
            <person name="Romanazzi G."/>
            <person name="Faretra F."/>
        </authorList>
    </citation>
    <scope>NUCLEOTIDE SEQUENCE [LARGE SCALE GENOMIC DNA]</scope>
    <source>
        <strain evidence="2 3">Mfrc123</strain>
    </source>
</reference>
<keyword evidence="1" id="KW-0472">Membrane</keyword>
<organism evidence="2 3">
    <name type="scientific">Monilinia fructicola</name>
    <name type="common">Brown rot fungus</name>
    <name type="synonym">Ciboria fructicola</name>
    <dbReference type="NCBI Taxonomy" id="38448"/>
    <lineage>
        <taxon>Eukaryota</taxon>
        <taxon>Fungi</taxon>
        <taxon>Dikarya</taxon>
        <taxon>Ascomycota</taxon>
        <taxon>Pezizomycotina</taxon>
        <taxon>Leotiomycetes</taxon>
        <taxon>Helotiales</taxon>
        <taxon>Sclerotiniaceae</taxon>
        <taxon>Monilinia</taxon>
    </lineage>
</organism>
<feature type="transmembrane region" description="Helical" evidence="1">
    <location>
        <begin position="122"/>
        <end position="145"/>
    </location>
</feature>
<comment type="caution">
    <text evidence="2">The sequence shown here is derived from an EMBL/GenBank/DDBJ whole genome shotgun (WGS) entry which is preliminary data.</text>
</comment>
<evidence type="ECO:0000256" key="1">
    <source>
        <dbReference type="SAM" id="Phobius"/>
    </source>
</evidence>
<sequence length="160" mass="18235">MSQLPRLHLHLNLRSLNCFGISSSSFFNVVHLQEWLEYTWLAAELGAYLQILAICQRHQDFVNPDDQCFFFSGCDVSLRSFSSQLLVFLTYGLNAQVSAHENAYSPPRTHRASTVAQRVSHFVISFQAFTIWGACVLCGGVLFWFRYPSDFLHPNVVIAK</sequence>
<protein>
    <recommendedName>
        <fullName evidence="4">Transmembrane protein</fullName>
    </recommendedName>
</protein>
<accession>A0A5M9K656</accession>
<gene>
    <name evidence="2" type="ORF">EYC84_007279</name>
</gene>
<dbReference type="AlphaFoldDB" id="A0A5M9K656"/>
<keyword evidence="1" id="KW-1133">Transmembrane helix</keyword>
<evidence type="ECO:0000313" key="2">
    <source>
        <dbReference type="EMBL" id="KAA8577308.1"/>
    </source>
</evidence>
<evidence type="ECO:0008006" key="4">
    <source>
        <dbReference type="Google" id="ProtNLM"/>
    </source>
</evidence>